<reference evidence="9" key="1">
    <citation type="submission" date="2016-10" db="EMBL/GenBank/DDBJ databases">
        <authorList>
            <person name="Varghese N."/>
            <person name="Submissions S."/>
        </authorList>
    </citation>
    <scope>NUCLEOTIDE SEQUENCE [LARGE SCALE GENOMIC DNA]</scope>
    <source>
        <strain evidence="9">DSM 26922</strain>
    </source>
</reference>
<dbReference type="InterPro" id="IPR018090">
    <property type="entry name" value="Pyrmidine_PPas_bac/euk"/>
</dbReference>
<evidence type="ECO:0000256" key="1">
    <source>
        <dbReference type="ARBA" id="ARBA00006915"/>
    </source>
</evidence>
<evidence type="ECO:0000256" key="3">
    <source>
        <dbReference type="ARBA" id="ARBA00011892"/>
    </source>
</evidence>
<dbReference type="InterPro" id="IPR036566">
    <property type="entry name" value="PYNP-like_C_sf"/>
</dbReference>
<keyword evidence="5" id="KW-0808">Transferase</keyword>
<organism evidence="8 9">
    <name type="scientific">Litoreibacter albidus</name>
    <dbReference type="NCBI Taxonomy" id="670155"/>
    <lineage>
        <taxon>Bacteria</taxon>
        <taxon>Pseudomonadati</taxon>
        <taxon>Pseudomonadota</taxon>
        <taxon>Alphaproteobacteria</taxon>
        <taxon>Rhodobacterales</taxon>
        <taxon>Roseobacteraceae</taxon>
        <taxon>Litoreibacter</taxon>
    </lineage>
</organism>
<evidence type="ECO:0000313" key="8">
    <source>
        <dbReference type="EMBL" id="SDX10498.1"/>
    </source>
</evidence>
<dbReference type="InterPro" id="IPR013102">
    <property type="entry name" value="PYNP_C"/>
</dbReference>
<sequence length="437" mass="45348">MDAAQIIGKIRTRQPVTAAECRWFGKALAEQAGVSDAQAGAFAMAVAMEGLGADGRVGLTEGMRDSGDMLRWKLPGPVLDKHSTGGVGDPVSMVLAPALAACGAFVPMVSGRGLGHTGGTLDKLEAIPGFVSTVSTSKLQHVVREVGCAIVGASGQVAPADRRLYAIRDVTSTVDSIDLITASILAKKLAAGIQGLVLDVKAGNGAIMQDPAQAKRLAYSLVEVASGAGCPTTALITDMSQPLATAAGNAVEMRAVMEALSGTGQKRLREVALALGAELLANSKQAQIDAESAWGMLNEAINSGAAMERFCRMVAYLGGPTDFDQSWRFCLPEANIVREVLPLATGYVRSIDTRALGLAVVEMGGGRRRETDKIDPSVGLSGFKRIGEAVDKSTPLAMVHAATEEAAAKAERAVRKAFQIGAAKVAVPPLFIDRISV</sequence>
<gene>
    <name evidence="8" type="ORF">SAMN04488001_2380</name>
</gene>
<dbReference type="Pfam" id="PF02885">
    <property type="entry name" value="Glycos_trans_3N"/>
    <property type="match status" value="1"/>
</dbReference>
<dbReference type="Gene3D" id="1.20.970.10">
    <property type="entry name" value="Transferase, Pyrimidine Nucleoside Phosphorylase, Chain C"/>
    <property type="match status" value="1"/>
</dbReference>
<dbReference type="GO" id="GO:0006206">
    <property type="term" value="P:pyrimidine nucleobase metabolic process"/>
    <property type="evidence" value="ECO:0007669"/>
    <property type="project" value="InterPro"/>
</dbReference>
<dbReference type="EMBL" id="FNOI01000004">
    <property type="protein sequence ID" value="SDX10498.1"/>
    <property type="molecule type" value="Genomic_DNA"/>
</dbReference>
<protein>
    <recommendedName>
        <fullName evidence="3">thymidine phosphorylase</fullName>
        <ecNumber evidence="3">2.4.2.4</ecNumber>
    </recommendedName>
</protein>
<evidence type="ECO:0000256" key="6">
    <source>
        <dbReference type="ARBA" id="ARBA00048550"/>
    </source>
</evidence>
<dbReference type="SUPFAM" id="SSF47648">
    <property type="entry name" value="Nucleoside phosphorylase/phosphoribosyltransferase N-terminal domain"/>
    <property type="match status" value="1"/>
</dbReference>
<evidence type="ECO:0000256" key="2">
    <source>
        <dbReference type="ARBA" id="ARBA00011738"/>
    </source>
</evidence>
<dbReference type="Gene3D" id="3.90.1170.30">
    <property type="entry name" value="Pyrimidine nucleoside phosphorylase-like, C-terminal domain"/>
    <property type="match status" value="1"/>
</dbReference>
<dbReference type="SMART" id="SM00941">
    <property type="entry name" value="PYNP_C"/>
    <property type="match status" value="1"/>
</dbReference>
<keyword evidence="9" id="KW-1185">Reference proteome</keyword>
<comment type="catalytic activity">
    <reaction evidence="6">
        <text>thymidine + phosphate = 2-deoxy-alpha-D-ribose 1-phosphate + thymine</text>
        <dbReference type="Rhea" id="RHEA:16037"/>
        <dbReference type="ChEBI" id="CHEBI:17748"/>
        <dbReference type="ChEBI" id="CHEBI:17821"/>
        <dbReference type="ChEBI" id="CHEBI:43474"/>
        <dbReference type="ChEBI" id="CHEBI:57259"/>
        <dbReference type="EC" id="2.4.2.4"/>
    </reaction>
</comment>
<dbReference type="NCBIfam" id="NF004490">
    <property type="entry name" value="PRK05820.1"/>
    <property type="match status" value="1"/>
</dbReference>
<dbReference type="AlphaFoldDB" id="A0A1H2Z0G7"/>
<dbReference type="InterPro" id="IPR017459">
    <property type="entry name" value="Glycosyl_Trfase_fam3_N_dom"/>
</dbReference>
<dbReference type="Pfam" id="PF00591">
    <property type="entry name" value="Glycos_transf_3"/>
    <property type="match status" value="1"/>
</dbReference>
<dbReference type="InterPro" id="IPR017872">
    <property type="entry name" value="Pyrmidine_PPase_CS"/>
</dbReference>
<dbReference type="InterPro" id="IPR036320">
    <property type="entry name" value="Glycosyl_Trfase_fam3_N_dom_sf"/>
</dbReference>
<evidence type="ECO:0000256" key="4">
    <source>
        <dbReference type="ARBA" id="ARBA00022676"/>
    </source>
</evidence>
<dbReference type="InterPro" id="IPR035902">
    <property type="entry name" value="Nuc_phospho_transferase"/>
</dbReference>
<keyword evidence="4" id="KW-0328">Glycosyltransferase</keyword>
<dbReference type="NCBIfam" id="TIGR02644">
    <property type="entry name" value="Y_phosphoryl"/>
    <property type="match status" value="1"/>
</dbReference>
<dbReference type="Gene3D" id="3.40.1030.10">
    <property type="entry name" value="Nucleoside phosphorylase/phosphoribosyltransferase catalytic domain"/>
    <property type="match status" value="1"/>
</dbReference>
<dbReference type="PROSITE" id="PS00647">
    <property type="entry name" value="THYMID_PHOSPHORYLASE"/>
    <property type="match status" value="1"/>
</dbReference>
<dbReference type="GO" id="GO:0006213">
    <property type="term" value="P:pyrimidine nucleoside metabolic process"/>
    <property type="evidence" value="ECO:0007669"/>
    <property type="project" value="InterPro"/>
</dbReference>
<name>A0A1H2Z0G7_9RHOB</name>
<accession>A0A1H2Z0G7</accession>
<dbReference type="SUPFAM" id="SSF52418">
    <property type="entry name" value="Nucleoside phosphorylase/phosphoribosyltransferase catalytic domain"/>
    <property type="match status" value="1"/>
</dbReference>
<dbReference type="Proteomes" id="UP000199441">
    <property type="component" value="Unassembled WGS sequence"/>
</dbReference>
<dbReference type="InterPro" id="IPR000312">
    <property type="entry name" value="Glycosyl_Trfase_fam3"/>
</dbReference>
<dbReference type="GO" id="GO:0005829">
    <property type="term" value="C:cytosol"/>
    <property type="evidence" value="ECO:0007669"/>
    <property type="project" value="TreeGrafter"/>
</dbReference>
<dbReference type="RefSeq" id="WP_089947156.1">
    <property type="nucleotide sequence ID" value="NZ_FNOI01000004.1"/>
</dbReference>
<dbReference type="GO" id="GO:0009032">
    <property type="term" value="F:thymidine phosphorylase activity"/>
    <property type="evidence" value="ECO:0007669"/>
    <property type="project" value="UniProtKB-EC"/>
</dbReference>
<comment type="similarity">
    <text evidence="1">Belongs to the thymidine/pyrimidine-nucleoside phosphorylase family.</text>
</comment>
<evidence type="ECO:0000256" key="5">
    <source>
        <dbReference type="ARBA" id="ARBA00022679"/>
    </source>
</evidence>
<dbReference type="EC" id="2.4.2.4" evidence="3"/>
<dbReference type="GO" id="GO:0004645">
    <property type="term" value="F:1,4-alpha-oligoglucan phosphorylase activity"/>
    <property type="evidence" value="ECO:0007669"/>
    <property type="project" value="InterPro"/>
</dbReference>
<dbReference type="PANTHER" id="PTHR10515:SF0">
    <property type="entry name" value="THYMIDINE PHOSPHORYLASE"/>
    <property type="match status" value="1"/>
</dbReference>
<dbReference type="PIRSF" id="PIRSF000478">
    <property type="entry name" value="TP_PyNP"/>
    <property type="match status" value="1"/>
</dbReference>
<proteinExistence type="inferred from homology"/>
<evidence type="ECO:0000313" key="9">
    <source>
        <dbReference type="Proteomes" id="UP000199441"/>
    </source>
</evidence>
<dbReference type="SUPFAM" id="SSF54680">
    <property type="entry name" value="Pyrimidine nucleoside phosphorylase C-terminal domain"/>
    <property type="match status" value="1"/>
</dbReference>
<dbReference type="Pfam" id="PF07831">
    <property type="entry name" value="PYNP_C"/>
    <property type="match status" value="1"/>
</dbReference>
<feature type="domain" description="Pyrimidine nucleoside phosphorylase C-terminal" evidence="7">
    <location>
        <begin position="347"/>
        <end position="421"/>
    </location>
</feature>
<dbReference type="FunFam" id="3.40.1030.10:FF:000003">
    <property type="entry name" value="Pyrimidine-nucleoside phosphorylase"/>
    <property type="match status" value="1"/>
</dbReference>
<dbReference type="InterPro" id="IPR000053">
    <property type="entry name" value="Thymidine/pyrmidine_PPase"/>
</dbReference>
<dbReference type="OrthoDB" id="9763887at2"/>
<dbReference type="STRING" id="670155.SAMN04488001_2380"/>
<evidence type="ECO:0000259" key="7">
    <source>
        <dbReference type="SMART" id="SM00941"/>
    </source>
</evidence>
<dbReference type="PANTHER" id="PTHR10515">
    <property type="entry name" value="THYMIDINE PHOSPHORYLASE"/>
    <property type="match status" value="1"/>
</dbReference>
<comment type="subunit">
    <text evidence="2">Homodimer.</text>
</comment>